<accession>A0A8T8E413</accession>
<feature type="region of interest" description="Disordered" evidence="1">
    <location>
        <begin position="47"/>
        <end position="82"/>
    </location>
</feature>
<dbReference type="AlphaFoldDB" id="A0A8T8E413"/>
<organism evidence="2 3">
    <name type="scientific">Haloterrigena salifodinae</name>
    <dbReference type="NCBI Taxonomy" id="2675099"/>
    <lineage>
        <taxon>Archaea</taxon>
        <taxon>Methanobacteriati</taxon>
        <taxon>Methanobacteriota</taxon>
        <taxon>Stenosarchaea group</taxon>
        <taxon>Halobacteria</taxon>
        <taxon>Halobacteriales</taxon>
        <taxon>Natrialbaceae</taxon>
        <taxon>Haloterrigena</taxon>
    </lineage>
</organism>
<gene>
    <name evidence="2" type="ORF">JMJ58_05395</name>
</gene>
<dbReference type="Proteomes" id="UP000637819">
    <property type="component" value="Chromosome"/>
</dbReference>
<keyword evidence="3" id="KW-1185">Reference proteome</keyword>
<evidence type="ECO:0000256" key="1">
    <source>
        <dbReference type="SAM" id="MobiDB-lite"/>
    </source>
</evidence>
<reference evidence="2 3" key="1">
    <citation type="submission" date="2021-01" db="EMBL/GenBank/DDBJ databases">
        <title>Genome Sequence and Methylation Pattern of Haloterrigena salifodinae BOL5-1, An Extremely Halophilic Archaeon from a Bolivian Salt Mine.</title>
        <authorList>
            <person name="DasSarma P."/>
            <person name="Anton B.P."/>
            <person name="DasSarma S.L."/>
            <person name="von Ehrenheim H.A.L."/>
            <person name="Martinez F.L."/>
            <person name="Guzman D."/>
            <person name="Roberts R.J."/>
            <person name="DasSarma S."/>
        </authorList>
    </citation>
    <scope>NUCLEOTIDE SEQUENCE [LARGE SCALE GENOMIC DNA]</scope>
    <source>
        <strain evidence="2 3">BOL5-1</strain>
    </source>
</reference>
<sequence>MDSPEESLEERTRRVRAVLAAVADDPALDEDLRPGVKDAVERLDTALDDGIEDPIPDELFDADPIDPPETEGPRPLDELFDD</sequence>
<protein>
    <submittedName>
        <fullName evidence="2">Uncharacterized protein</fullName>
    </submittedName>
</protein>
<evidence type="ECO:0000313" key="3">
    <source>
        <dbReference type="Proteomes" id="UP000637819"/>
    </source>
</evidence>
<feature type="compositionally biased region" description="Basic and acidic residues" evidence="1">
    <location>
        <begin position="71"/>
        <end position="82"/>
    </location>
</feature>
<dbReference type="RefSeq" id="WP_204748635.1">
    <property type="nucleotide sequence ID" value="NZ_CP069188.1"/>
</dbReference>
<evidence type="ECO:0000313" key="2">
    <source>
        <dbReference type="EMBL" id="QRV16327.1"/>
    </source>
</evidence>
<dbReference type="KEGG" id="hsal:JMJ58_05395"/>
<dbReference type="GeneID" id="62874537"/>
<dbReference type="EMBL" id="CP069188">
    <property type="protein sequence ID" value="QRV16327.1"/>
    <property type="molecule type" value="Genomic_DNA"/>
</dbReference>
<dbReference type="OrthoDB" id="383754at2157"/>
<proteinExistence type="predicted"/>
<name>A0A8T8E413_9EURY</name>
<feature type="compositionally biased region" description="Acidic residues" evidence="1">
    <location>
        <begin position="47"/>
        <end position="69"/>
    </location>
</feature>